<evidence type="ECO:0000256" key="4">
    <source>
        <dbReference type="ARBA" id="ARBA00022741"/>
    </source>
</evidence>
<gene>
    <name evidence="10" type="primary">ileS</name>
    <name evidence="14" type="ORF">UX70_C0001G1032</name>
</gene>
<protein>
    <recommendedName>
        <fullName evidence="10">Isoleucine--tRNA ligase</fullName>
        <ecNumber evidence="10">6.1.1.5</ecNumber>
    </recommendedName>
    <alternativeName>
        <fullName evidence="10">Isoleucyl-tRNA synthetase</fullName>
        <shortName evidence="10">IleRS</shortName>
    </alternativeName>
</protein>
<dbReference type="Pfam" id="PF00133">
    <property type="entry name" value="tRNA-synt_1"/>
    <property type="match status" value="2"/>
</dbReference>
<dbReference type="CDD" id="cd07961">
    <property type="entry name" value="Anticodon_Ia_Ile_ABEc"/>
    <property type="match status" value="1"/>
</dbReference>
<dbReference type="GO" id="GO:0002161">
    <property type="term" value="F:aminoacyl-tRNA deacylase activity"/>
    <property type="evidence" value="ECO:0007669"/>
    <property type="project" value="InterPro"/>
</dbReference>
<dbReference type="GO" id="GO:0005737">
    <property type="term" value="C:cytoplasm"/>
    <property type="evidence" value="ECO:0007669"/>
    <property type="project" value="UniProtKB-SubCell"/>
</dbReference>
<keyword evidence="5 10" id="KW-0067">ATP-binding</keyword>
<feature type="domain" description="Aminoacyl-tRNA synthetase class Ia" evidence="12">
    <location>
        <begin position="17"/>
        <end position="496"/>
    </location>
</feature>
<feature type="domain" description="Aminoacyl-tRNA synthetase class Ia" evidence="12">
    <location>
        <begin position="704"/>
        <end position="841"/>
    </location>
</feature>
<organism evidence="14 15">
    <name type="scientific">Candidatus Wolfebacteria bacterium GW2011_GWB1_47_1</name>
    <dbReference type="NCBI Taxonomy" id="1619007"/>
    <lineage>
        <taxon>Bacteria</taxon>
        <taxon>Candidatus Wolfeibacteriota</taxon>
    </lineage>
</organism>
<dbReference type="SUPFAM" id="SSF52374">
    <property type="entry name" value="Nucleotidylyl transferase"/>
    <property type="match status" value="1"/>
</dbReference>
<evidence type="ECO:0000259" key="13">
    <source>
        <dbReference type="Pfam" id="PF08264"/>
    </source>
</evidence>
<evidence type="ECO:0000256" key="3">
    <source>
        <dbReference type="ARBA" id="ARBA00022598"/>
    </source>
</evidence>
<proteinExistence type="inferred from homology"/>
<dbReference type="InterPro" id="IPR002301">
    <property type="entry name" value="Ile-tRNA-ligase"/>
</dbReference>
<dbReference type="Gene3D" id="3.40.50.1240">
    <property type="entry name" value="Phosphoglycerate mutase-like"/>
    <property type="match status" value="1"/>
</dbReference>
<comment type="domain">
    <text evidence="10">IleRS has two distinct active sites: one for aminoacylation and one for editing. The misactivated valine is translocated from the active site to the editing site, which sterically excludes the correctly activated isoleucine. The single editing site contains two valyl binding pockets, one specific for each substrate (Val-AMP or Val-tRNA(Ile)).</text>
</comment>
<dbReference type="STRING" id="1619007.UX70_C0001G1032"/>
<keyword evidence="6 10" id="KW-0648">Protein biosynthesis</keyword>
<dbReference type="PRINTS" id="PR00984">
    <property type="entry name" value="TRNASYNTHILE"/>
</dbReference>
<keyword evidence="3 10" id="KW-0436">Ligase</keyword>
<dbReference type="GO" id="GO:0006428">
    <property type="term" value="P:isoleucyl-tRNA aminoacylation"/>
    <property type="evidence" value="ECO:0007669"/>
    <property type="project" value="UniProtKB-UniRule"/>
</dbReference>
<dbReference type="SUPFAM" id="SSF50677">
    <property type="entry name" value="ValRS/IleRS/LeuRS editing domain"/>
    <property type="match status" value="1"/>
</dbReference>
<keyword evidence="10" id="KW-0479">Metal-binding</keyword>
<keyword evidence="2 10" id="KW-0963">Cytoplasm</keyword>
<evidence type="ECO:0000256" key="7">
    <source>
        <dbReference type="ARBA" id="ARBA00023146"/>
    </source>
</evidence>
<keyword evidence="4 10" id="KW-0547">Nucleotide-binding</keyword>
<dbReference type="PANTHER" id="PTHR42780:SF1">
    <property type="entry name" value="ISOLEUCINE--TRNA LIGASE, CYTOPLASMIC"/>
    <property type="match status" value="1"/>
</dbReference>
<dbReference type="PROSITE" id="PS00178">
    <property type="entry name" value="AA_TRNA_LIGASE_I"/>
    <property type="match status" value="1"/>
</dbReference>
<evidence type="ECO:0000256" key="10">
    <source>
        <dbReference type="HAMAP-Rule" id="MF_02003"/>
    </source>
</evidence>
<dbReference type="InterPro" id="IPR009080">
    <property type="entry name" value="tRNAsynth_Ia_anticodon-bd"/>
</dbReference>
<accession>A0A0G4AU87</accession>
<evidence type="ECO:0000259" key="12">
    <source>
        <dbReference type="Pfam" id="PF00133"/>
    </source>
</evidence>
<keyword evidence="10" id="KW-0862">Zinc</keyword>
<dbReference type="GO" id="GO:0000049">
    <property type="term" value="F:tRNA binding"/>
    <property type="evidence" value="ECO:0007669"/>
    <property type="project" value="InterPro"/>
</dbReference>
<dbReference type="CDD" id="cd07067">
    <property type="entry name" value="HP_PGM_like"/>
    <property type="match status" value="1"/>
</dbReference>
<evidence type="ECO:0000256" key="2">
    <source>
        <dbReference type="ARBA" id="ARBA00022490"/>
    </source>
</evidence>
<feature type="domain" description="Methionyl/Valyl/Leucyl/Isoleucyl-tRNA synthetase anticodon-binding" evidence="13">
    <location>
        <begin position="890"/>
        <end position="1038"/>
    </location>
</feature>
<dbReference type="Gene3D" id="3.40.50.620">
    <property type="entry name" value="HUPs"/>
    <property type="match status" value="2"/>
</dbReference>
<dbReference type="InterPro" id="IPR001412">
    <property type="entry name" value="aa-tRNA-synth_I_CS"/>
</dbReference>
<feature type="binding site" evidence="11">
    <location>
        <begin position="507"/>
        <end position="514"/>
    </location>
    <ligand>
        <name>substrate</name>
    </ligand>
</feature>
<dbReference type="Pfam" id="PF00300">
    <property type="entry name" value="His_Phos_1"/>
    <property type="match status" value="1"/>
</dbReference>
<reference evidence="14 15" key="1">
    <citation type="journal article" date="2015" name="Nature">
        <title>rRNA introns, odd ribosomes, and small enigmatic genomes across a large radiation of phyla.</title>
        <authorList>
            <person name="Brown C.T."/>
            <person name="Hug L.A."/>
            <person name="Thomas B.C."/>
            <person name="Sharon I."/>
            <person name="Castelle C.J."/>
            <person name="Singh A."/>
            <person name="Wilkins M.J."/>
            <person name="Williams K.H."/>
            <person name="Banfield J.F."/>
        </authorList>
    </citation>
    <scope>NUCLEOTIDE SEQUENCE [LARGE SCALE GENOMIC DNA]</scope>
</reference>
<dbReference type="InterPro" id="IPR009008">
    <property type="entry name" value="Val/Leu/Ile-tRNA-synth_edit"/>
</dbReference>
<name>A0A0G4AU87_9BACT</name>
<dbReference type="AlphaFoldDB" id="A0A0G4AU87"/>
<evidence type="ECO:0000313" key="14">
    <source>
        <dbReference type="EMBL" id="AKM78723.1"/>
    </source>
</evidence>
<dbReference type="SUPFAM" id="SSF47323">
    <property type="entry name" value="Anticodon-binding domain of a subclass of class I aminoacyl-tRNA synthetases"/>
    <property type="match status" value="1"/>
</dbReference>
<dbReference type="InterPro" id="IPR002300">
    <property type="entry name" value="aa-tRNA-synth_Ia"/>
</dbReference>
<evidence type="ECO:0000256" key="9">
    <source>
        <dbReference type="ARBA" id="ARBA00048359"/>
    </source>
</evidence>
<comment type="function">
    <text evidence="8 10">Catalyzes the attachment of isoleucine to tRNA(Ile). As IleRS can inadvertently accommodate and process structurally similar amino acids such as valine, to avoid such errors it has two additional distinct tRNA(Ile)-dependent editing activities. One activity is designated as 'pretransfer' editing and involves the hydrolysis of activated Val-AMP. The other activity is designated 'posttransfer' editing and involves deacylation of mischarged Val-tRNA(Ile).</text>
</comment>
<dbReference type="GO" id="GO:0004822">
    <property type="term" value="F:isoleucine-tRNA ligase activity"/>
    <property type="evidence" value="ECO:0007669"/>
    <property type="project" value="UniProtKB-UniRule"/>
</dbReference>
<feature type="binding site" evidence="11">
    <location>
        <position position="563"/>
    </location>
    <ligand>
        <name>substrate</name>
    </ligand>
</feature>
<evidence type="ECO:0000256" key="11">
    <source>
        <dbReference type="PIRSR" id="PIRSR613078-2"/>
    </source>
</evidence>
<dbReference type="InterPro" id="IPR013155">
    <property type="entry name" value="M/V/L/I-tRNA-synth_anticd-bd"/>
</dbReference>
<dbReference type="PATRIC" id="fig|1619007.4.peg.1007"/>
<dbReference type="Gene3D" id="1.10.730.10">
    <property type="entry name" value="Isoleucyl-tRNA Synthetase, Domain 1"/>
    <property type="match status" value="1"/>
</dbReference>
<dbReference type="GO" id="GO:0008270">
    <property type="term" value="F:zinc ion binding"/>
    <property type="evidence" value="ECO:0007669"/>
    <property type="project" value="UniProtKB-UniRule"/>
</dbReference>
<comment type="subcellular location">
    <subcellularLocation>
        <location evidence="10">Cytoplasm</location>
    </subcellularLocation>
</comment>
<feature type="short sequence motif" description="'KMSKS' region" evidence="10">
    <location>
        <begin position="806"/>
        <end position="810"/>
    </location>
</feature>
<evidence type="ECO:0000256" key="1">
    <source>
        <dbReference type="ARBA" id="ARBA00007078"/>
    </source>
</evidence>
<feature type="short sequence motif" description="'HIGH' region" evidence="10">
    <location>
        <begin position="47"/>
        <end position="57"/>
    </location>
</feature>
<evidence type="ECO:0000256" key="6">
    <source>
        <dbReference type="ARBA" id="ARBA00022917"/>
    </source>
</evidence>
<evidence type="ECO:0000313" key="15">
    <source>
        <dbReference type="Proteomes" id="UP000035656"/>
    </source>
</evidence>
<feature type="binding site" evidence="10">
    <location>
        <position position="809"/>
    </location>
    <ligand>
        <name>ATP</name>
        <dbReference type="ChEBI" id="CHEBI:30616"/>
    </ligand>
</feature>
<evidence type="ECO:0000256" key="5">
    <source>
        <dbReference type="ARBA" id="ARBA00022840"/>
    </source>
</evidence>
<comment type="cofactor">
    <cofactor evidence="10">
        <name>Zn(2+)</name>
        <dbReference type="ChEBI" id="CHEBI:29105"/>
    </cofactor>
</comment>
<comment type="catalytic activity">
    <reaction evidence="9 10">
        <text>tRNA(Ile) + L-isoleucine + ATP = L-isoleucyl-tRNA(Ile) + AMP + diphosphate</text>
        <dbReference type="Rhea" id="RHEA:11060"/>
        <dbReference type="Rhea" id="RHEA-COMP:9666"/>
        <dbReference type="Rhea" id="RHEA-COMP:9695"/>
        <dbReference type="ChEBI" id="CHEBI:30616"/>
        <dbReference type="ChEBI" id="CHEBI:33019"/>
        <dbReference type="ChEBI" id="CHEBI:58045"/>
        <dbReference type="ChEBI" id="CHEBI:78442"/>
        <dbReference type="ChEBI" id="CHEBI:78528"/>
        <dbReference type="ChEBI" id="CHEBI:456215"/>
        <dbReference type="EC" id="6.1.1.5"/>
    </reaction>
</comment>
<dbReference type="GO" id="GO:0005524">
    <property type="term" value="F:ATP binding"/>
    <property type="evidence" value="ECO:0007669"/>
    <property type="project" value="UniProtKB-UniRule"/>
</dbReference>
<dbReference type="InterPro" id="IPR013078">
    <property type="entry name" value="His_Pase_superF_clade-1"/>
</dbReference>
<dbReference type="Proteomes" id="UP000035656">
    <property type="component" value="Chromosome"/>
</dbReference>
<dbReference type="Gene3D" id="3.90.740.10">
    <property type="entry name" value="Valyl/Leucyl/Isoleucyl-tRNA synthetase, editing domain"/>
    <property type="match status" value="1"/>
</dbReference>
<dbReference type="InterPro" id="IPR033709">
    <property type="entry name" value="Anticodon_Ile_ABEc"/>
</dbReference>
<evidence type="ECO:0000256" key="8">
    <source>
        <dbReference type="ARBA" id="ARBA00025217"/>
    </source>
</evidence>
<dbReference type="EMBL" id="CP011209">
    <property type="protein sequence ID" value="AKM78723.1"/>
    <property type="molecule type" value="Genomic_DNA"/>
</dbReference>
<dbReference type="KEGG" id="pwo:UX70_C0001G1032"/>
<dbReference type="SUPFAM" id="SSF53254">
    <property type="entry name" value="Phosphoglycerate mutase-like"/>
    <property type="match status" value="1"/>
</dbReference>
<dbReference type="InterPro" id="IPR029033">
    <property type="entry name" value="His_PPase_superfam"/>
</dbReference>
<keyword evidence="7 10" id="KW-0030">Aminoacyl-tRNA synthetase</keyword>
<dbReference type="InterPro" id="IPR023586">
    <property type="entry name" value="Ile-tRNA-ligase_type2"/>
</dbReference>
<comment type="subunit">
    <text evidence="10">Monomer.</text>
</comment>
<dbReference type="Pfam" id="PF08264">
    <property type="entry name" value="Anticodon_1"/>
    <property type="match status" value="1"/>
</dbReference>
<dbReference type="PANTHER" id="PTHR42780">
    <property type="entry name" value="SOLEUCYL-TRNA SYNTHETASE"/>
    <property type="match status" value="1"/>
</dbReference>
<dbReference type="InterPro" id="IPR014729">
    <property type="entry name" value="Rossmann-like_a/b/a_fold"/>
</dbReference>
<dbReference type="HAMAP" id="MF_02003">
    <property type="entry name" value="Ile_tRNA_synth_type2"/>
    <property type="match status" value="1"/>
</dbReference>
<dbReference type="EC" id="6.1.1.5" evidence="10"/>
<comment type="similarity">
    <text evidence="1 10">Belongs to the class-I aminoacyl-tRNA synthetase family. IleS type 2 subfamily.</text>
</comment>
<sequence>MLKGRKKFTPSEVESEVLEFWRQDKTFERSLKKAAPKGDYVFYDGPPFATGLPHYGHILQSVIKDIVPRYQTMNGKRVQRRWGWDCHGLPVENLIEKELGLETKKDIENLGVETFNEAARGSVMSYAHDWKNIIPRIGRWVEMDKDYKTMDASFTESVMWVFKTLYDKGLVYEGRKSMHVCPRCETSLSNFEVALNYKDIDDISTFVKFAVEGEKDTYFIAWTTTPWTLPGNVALAVNAQAEYVTIEIKTEVGKERYILAKDRLDVIEGEYEIIEAVKGKDLVGKVYVPLFDYYQQGDLENCENGWKVYAGDFVTMEDGSGIVHIAPAFGADDMELARRNKLPFVQHVAMDGHFKPEVKDFPGLAVKPREDHKATDIEVIKWLAHHGNLLKKQKLVHSYPHCWRCETPLLNYSTSSWFVEVTKIRDTKNGLVDNNKKVNWIPEHIKTGRFGNWLADARDWAVSRTRFWGAPIPVWRCEECGELKVVGSVAEIKQNTPKSGNMYFTLRHGQSENNALNLVSSNPKNTYHLTEKGKGQVARSTKAFAKQLKGKKIDVIFSSDYARAQETAEIAAKTLGYEAKIIIDKRLREINCGIFDNRPISEYHAYFASLEEKFAKVAPKGESLTDVKKRMTEFVYDIDAKYKGKNILIVSHEYPIWALFAGVQGFDGPKAVAMRKGNKDFVLNAEIKKLDFSIIPHNKNYELDLHRPYIDRVDLVCTKGHAMKRVPDVFDCWFESGSMPYGQAHYPFEGKKKFEKNFPAEFIAEAVDQTRGWFYTLMVLSTGLFGKPAFKNVIATGLVLAEDGQKMSKKLKNYPDPMTIVDKYGADALRLYLVSSPIVRGEVLNFSEKGVDELYKKVISRLWNVYSFYDMYGQQQKVIARPKGRVTELDKWMLGRLDELVAEVTGAMGKYELDRAVRPIGQFVDDLSTWYVRRSRRRFQKPDDKKDWELASKTLAYILMETSKVLAPFTPFFTDALYKSLDQKKNASVHLSAWPKSAALAVLKTNKKMGVMMAEVRNLASIALAKRASLGIKVRQPLATLTVQSSVVGLKTNKELLAILADEVNVKKIVVKANVEGIVEFDTTITPALLEEGIVRESVRMVQGLRQDAGYEPKDRILLFVDSAALGDVMKKYEDLLKREVGAKAVVFAPEAEHLDAYAELVLDQDRIWFGLRKA</sequence>
<dbReference type="SMART" id="SM00855">
    <property type="entry name" value="PGAM"/>
    <property type="match status" value="1"/>
</dbReference>